<dbReference type="FunFam" id="1.20.1640.10:FF:000013">
    <property type="entry name" value="PaTched Related family"/>
    <property type="match status" value="1"/>
</dbReference>
<dbReference type="AlphaFoldDB" id="A0AA36MC58"/>
<dbReference type="SUPFAM" id="SSF82866">
    <property type="entry name" value="Multidrug efflux transporter AcrB transmembrane domain"/>
    <property type="match status" value="2"/>
</dbReference>
<dbReference type="GO" id="GO:0005886">
    <property type="term" value="C:plasma membrane"/>
    <property type="evidence" value="ECO:0007669"/>
    <property type="project" value="UniProtKB-SubCell"/>
</dbReference>
<keyword evidence="11" id="KW-1185">Reference proteome</keyword>
<reference evidence="10" key="1">
    <citation type="submission" date="2023-07" db="EMBL/GenBank/DDBJ databases">
        <authorList>
            <consortium name="CYATHOMIX"/>
        </authorList>
    </citation>
    <scope>NUCLEOTIDE SEQUENCE</scope>
    <source>
        <strain evidence="10">N/A</strain>
    </source>
</reference>
<keyword evidence="5 8" id="KW-1133">Transmembrane helix</keyword>
<feature type="transmembrane region" description="Helical" evidence="8">
    <location>
        <begin position="21"/>
        <end position="46"/>
    </location>
</feature>
<feature type="domain" description="SSD" evidence="9">
    <location>
        <begin position="771"/>
        <end position="896"/>
    </location>
</feature>
<dbReference type="InterPro" id="IPR003392">
    <property type="entry name" value="PTHD_SSD"/>
</dbReference>
<feature type="domain" description="SSD" evidence="9">
    <location>
        <begin position="296"/>
        <end position="461"/>
    </location>
</feature>
<feature type="transmembrane region" description="Helical" evidence="8">
    <location>
        <begin position="842"/>
        <end position="863"/>
    </location>
</feature>
<dbReference type="Proteomes" id="UP001176961">
    <property type="component" value="Unassembled WGS sequence"/>
</dbReference>
<dbReference type="PANTHER" id="PTHR10796:SF122">
    <property type="entry name" value="SSD DOMAIN-CONTAINING PROTEIN"/>
    <property type="match status" value="1"/>
</dbReference>
<feature type="transmembrane region" description="Helical" evidence="8">
    <location>
        <begin position="433"/>
        <end position="462"/>
    </location>
</feature>
<dbReference type="PROSITE" id="PS50156">
    <property type="entry name" value="SSD"/>
    <property type="match status" value="2"/>
</dbReference>
<evidence type="ECO:0000256" key="6">
    <source>
        <dbReference type="ARBA" id="ARBA00023136"/>
    </source>
</evidence>
<feature type="transmembrane region" description="Helical" evidence="8">
    <location>
        <begin position="289"/>
        <end position="311"/>
    </location>
</feature>
<evidence type="ECO:0000259" key="9">
    <source>
        <dbReference type="PROSITE" id="PS50156"/>
    </source>
</evidence>
<keyword evidence="7" id="KW-0325">Glycoprotein</keyword>
<feature type="transmembrane region" description="Helical" evidence="8">
    <location>
        <begin position="407"/>
        <end position="427"/>
    </location>
</feature>
<keyword evidence="6 8" id="KW-0472">Membrane</keyword>
<feature type="transmembrane region" description="Helical" evidence="8">
    <location>
        <begin position="742"/>
        <end position="764"/>
    </location>
</feature>
<proteinExistence type="inferred from homology"/>
<protein>
    <recommendedName>
        <fullName evidence="9">SSD domain-containing protein</fullName>
    </recommendedName>
</protein>
<organism evidence="10 11">
    <name type="scientific">Cylicocyclus nassatus</name>
    <name type="common">Nematode worm</name>
    <dbReference type="NCBI Taxonomy" id="53992"/>
    <lineage>
        <taxon>Eukaryota</taxon>
        <taxon>Metazoa</taxon>
        <taxon>Ecdysozoa</taxon>
        <taxon>Nematoda</taxon>
        <taxon>Chromadorea</taxon>
        <taxon>Rhabditida</taxon>
        <taxon>Rhabditina</taxon>
        <taxon>Rhabditomorpha</taxon>
        <taxon>Strongyloidea</taxon>
        <taxon>Strongylidae</taxon>
        <taxon>Cylicocyclus</taxon>
    </lineage>
</organism>
<gene>
    <name evidence="10" type="ORF">CYNAS_LOCUS17133</name>
</gene>
<dbReference type="EMBL" id="CATQJL010000316">
    <property type="protein sequence ID" value="CAJ0605150.1"/>
    <property type="molecule type" value="Genomic_DNA"/>
</dbReference>
<dbReference type="Pfam" id="PF02460">
    <property type="entry name" value="Patched"/>
    <property type="match status" value="1"/>
</dbReference>
<keyword evidence="3" id="KW-1003">Cell membrane</keyword>
<evidence type="ECO:0000313" key="11">
    <source>
        <dbReference type="Proteomes" id="UP001176961"/>
    </source>
</evidence>
<evidence type="ECO:0000256" key="2">
    <source>
        <dbReference type="ARBA" id="ARBA00005585"/>
    </source>
</evidence>
<dbReference type="InterPro" id="IPR051697">
    <property type="entry name" value="Patched_domain-protein"/>
</dbReference>
<feature type="transmembrane region" description="Helical" evidence="8">
    <location>
        <begin position="770"/>
        <end position="790"/>
    </location>
</feature>
<dbReference type="GO" id="GO:0018996">
    <property type="term" value="P:molting cycle, collagen and cuticulin-based cuticle"/>
    <property type="evidence" value="ECO:0007669"/>
    <property type="project" value="TreeGrafter"/>
</dbReference>
<dbReference type="InterPro" id="IPR000731">
    <property type="entry name" value="SSD"/>
</dbReference>
<evidence type="ECO:0000256" key="3">
    <source>
        <dbReference type="ARBA" id="ARBA00022475"/>
    </source>
</evidence>
<dbReference type="Gene3D" id="1.20.1640.10">
    <property type="entry name" value="Multidrug efflux transporter AcrB transmembrane domain"/>
    <property type="match status" value="2"/>
</dbReference>
<evidence type="ECO:0000313" key="10">
    <source>
        <dbReference type="EMBL" id="CAJ0605150.1"/>
    </source>
</evidence>
<evidence type="ECO:0000256" key="8">
    <source>
        <dbReference type="SAM" id="Phobius"/>
    </source>
</evidence>
<comment type="subcellular location">
    <subcellularLocation>
        <location evidence="1">Cell membrane</location>
        <topology evidence="1">Multi-pass membrane protein</topology>
    </subcellularLocation>
</comment>
<name>A0AA36MC58_CYLNA</name>
<evidence type="ECO:0000256" key="1">
    <source>
        <dbReference type="ARBA" id="ARBA00004651"/>
    </source>
</evidence>
<evidence type="ECO:0000256" key="4">
    <source>
        <dbReference type="ARBA" id="ARBA00022692"/>
    </source>
</evidence>
<feature type="transmembrane region" description="Helical" evidence="8">
    <location>
        <begin position="870"/>
        <end position="894"/>
    </location>
</feature>
<dbReference type="GO" id="GO:0006897">
    <property type="term" value="P:endocytosis"/>
    <property type="evidence" value="ECO:0007669"/>
    <property type="project" value="TreeGrafter"/>
</dbReference>
<evidence type="ECO:0000256" key="5">
    <source>
        <dbReference type="ARBA" id="ARBA00022989"/>
    </source>
</evidence>
<accession>A0AA36MC58</accession>
<keyword evidence="4 8" id="KW-0812">Transmembrane</keyword>
<comment type="similarity">
    <text evidence="2">Belongs to the patched family.</text>
</comment>
<feature type="transmembrane region" description="Helical" evidence="8">
    <location>
        <begin position="802"/>
        <end position="822"/>
    </location>
</feature>
<sequence length="912" mass="102930">MGKRSSDDTWFIKWINYGFTKIGFAISYAPWTCMILSCVITAVLSLKIPFTPMENNISDFTPYDARSRQELKIYREFFSNRGEPKTFYAFVRPKDGTNLLTTSHLNETVQVLDKISRDFYLRTSHGQKNFEEFCQGFCTLNEPIRHFYSGMLISDKYATSANRSKHLDLGYPITTVLGTKLYMDPNLFGVKVAVRDKEGREIVVSTADAEHKDYLLNQLPHNIREIALIVLQFRAELEIGTDVKPSDMNKYERSLIDYFHNDFHSDLITVKVLTESFITSEIVRSGLTLLPFLVIGFVIMASFSSITFSISATVLKQMNIHKITLAIMACVCPFMACGATLGGMFWAGFRFGSILCVTPFLVLAIGVDDAYLMVNAWQRITTHRRKLPVDNVNAEVRRRVTEMLVETGPSVSITTITNVLAFGIGALTPTPEIQLFSIGNALAVVVDFIFQLTIYAALMVVIGKREIQQELDGNQLALESAPYEKKVDIEKESSKKGVLDAYCSFISNKVVSSAVIAGLAVYWYISIVGALNIKAELTPSKLFLDDSDLVTVFEARKNFITPYYSVCWILVDKPGDVMDRSQARRIHQMVSDFENLPNSVGQYSTKFWLRDYEDFRKQSDELDVPDEFVEEPEVAIEFTQNGSAVVPAKTTSEGNELKQFLDWPEFSFWKGFIQLEHVNRGTEYKVTRFFFTTAFHGEDLNEWSNRARLLNQWRSVADNYSDLGVSIYEEDAKFLDLIETMVPVATQSALFTFISMFIVAALFISHPPTLFVATFSILSTSLGVFGIMSFRGAELDPIMMSATVMSIGFSVDIPSHIAYHYYQTGKETKSVRERMQKTIASVGFPILQASLSTILCVLSLFFVKLHMSQIFAECMLLVVLIGMIHGLLIIPVIFNLLSLVPFPNTCRVKSQS</sequence>
<dbReference type="PANTHER" id="PTHR10796">
    <property type="entry name" value="PATCHED-RELATED"/>
    <property type="match status" value="1"/>
</dbReference>
<dbReference type="GO" id="GO:0030659">
    <property type="term" value="C:cytoplasmic vesicle membrane"/>
    <property type="evidence" value="ECO:0007669"/>
    <property type="project" value="TreeGrafter"/>
</dbReference>
<comment type="caution">
    <text evidence="10">The sequence shown here is derived from an EMBL/GenBank/DDBJ whole genome shotgun (WGS) entry which is preliminary data.</text>
</comment>
<feature type="transmembrane region" description="Helical" evidence="8">
    <location>
        <begin position="323"/>
        <end position="346"/>
    </location>
</feature>
<feature type="transmembrane region" description="Helical" evidence="8">
    <location>
        <begin position="352"/>
        <end position="377"/>
    </location>
</feature>
<evidence type="ECO:0000256" key="7">
    <source>
        <dbReference type="ARBA" id="ARBA00023180"/>
    </source>
</evidence>